<comment type="caution">
    <text evidence="1">The sequence shown here is derived from an EMBL/GenBank/DDBJ whole genome shotgun (WGS) entry which is preliminary data.</text>
</comment>
<gene>
    <name evidence="1" type="ORF">Tcan_07319</name>
</gene>
<evidence type="ECO:0000313" key="2">
    <source>
        <dbReference type="Proteomes" id="UP000031036"/>
    </source>
</evidence>
<reference evidence="1 2" key="1">
    <citation type="submission" date="2014-11" db="EMBL/GenBank/DDBJ databases">
        <title>Genetic blueprint of the zoonotic pathogen Toxocara canis.</title>
        <authorList>
            <person name="Zhu X.-Q."/>
            <person name="Korhonen P.K."/>
            <person name="Cai H."/>
            <person name="Young N.D."/>
            <person name="Nejsum P."/>
            <person name="von Samson-Himmelstjerna G."/>
            <person name="Boag P.R."/>
            <person name="Tan P."/>
            <person name="Li Q."/>
            <person name="Min J."/>
            <person name="Yang Y."/>
            <person name="Wang X."/>
            <person name="Fang X."/>
            <person name="Hall R.S."/>
            <person name="Hofmann A."/>
            <person name="Sternberg P.W."/>
            <person name="Jex A.R."/>
            <person name="Gasser R.B."/>
        </authorList>
    </citation>
    <scope>NUCLEOTIDE SEQUENCE [LARGE SCALE GENOMIC DNA]</scope>
    <source>
        <strain evidence="1">PN_DK_2014</strain>
    </source>
</reference>
<organism evidence="1 2">
    <name type="scientific">Toxocara canis</name>
    <name type="common">Canine roundworm</name>
    <dbReference type="NCBI Taxonomy" id="6265"/>
    <lineage>
        <taxon>Eukaryota</taxon>
        <taxon>Metazoa</taxon>
        <taxon>Ecdysozoa</taxon>
        <taxon>Nematoda</taxon>
        <taxon>Chromadorea</taxon>
        <taxon>Rhabditida</taxon>
        <taxon>Spirurina</taxon>
        <taxon>Ascaridomorpha</taxon>
        <taxon>Ascaridoidea</taxon>
        <taxon>Toxocaridae</taxon>
        <taxon>Toxocara</taxon>
    </lineage>
</organism>
<sequence length="136" mass="15733">MDDIWMANSSNKMMMMGSRLPSENPWIYHNPLATSTLSCDVSTRTQTTQPGNANDEHVTATLENVKIEKKDSDTRRRHPRRHRGDDPSCYVCFVRRYAFSSAMHYVDVTLSDTRYVHRMSSIFVQLRTTEPITAIF</sequence>
<proteinExistence type="predicted"/>
<keyword evidence="2" id="KW-1185">Reference proteome</keyword>
<evidence type="ECO:0000313" key="1">
    <source>
        <dbReference type="EMBL" id="KHN77869.1"/>
    </source>
</evidence>
<dbReference type="AlphaFoldDB" id="A0A0B2V8L8"/>
<protein>
    <submittedName>
        <fullName evidence="1">Uncharacterized protein</fullName>
    </submittedName>
</protein>
<dbReference type="Proteomes" id="UP000031036">
    <property type="component" value="Unassembled WGS sequence"/>
</dbReference>
<name>A0A0B2V8L8_TOXCA</name>
<accession>A0A0B2V8L8</accession>
<dbReference type="EMBL" id="JPKZ01002215">
    <property type="protein sequence ID" value="KHN77869.1"/>
    <property type="molecule type" value="Genomic_DNA"/>
</dbReference>